<dbReference type="Pfam" id="PF00078">
    <property type="entry name" value="RVT_1"/>
    <property type="match status" value="1"/>
</dbReference>
<dbReference type="AlphaFoldDB" id="A0A9D3WAN9"/>
<evidence type="ECO:0000313" key="2">
    <source>
        <dbReference type="EMBL" id="KAH1114880.1"/>
    </source>
</evidence>
<feature type="domain" description="Reverse transcriptase" evidence="1">
    <location>
        <begin position="72"/>
        <end position="210"/>
    </location>
</feature>
<evidence type="ECO:0000259" key="1">
    <source>
        <dbReference type="Pfam" id="PF00078"/>
    </source>
</evidence>
<dbReference type="OrthoDB" id="1739308at2759"/>
<proteinExistence type="predicted"/>
<dbReference type="SUPFAM" id="SSF56672">
    <property type="entry name" value="DNA/RNA polymerases"/>
    <property type="match status" value="1"/>
</dbReference>
<reference evidence="2 3" key="1">
    <citation type="journal article" date="2021" name="Plant Biotechnol. J.">
        <title>Multi-omics assisted identification of the key and species-specific regulatory components of drought-tolerant mechanisms in Gossypium stocksii.</title>
        <authorList>
            <person name="Yu D."/>
            <person name="Ke L."/>
            <person name="Zhang D."/>
            <person name="Wu Y."/>
            <person name="Sun Y."/>
            <person name="Mei J."/>
            <person name="Sun J."/>
            <person name="Sun Y."/>
        </authorList>
    </citation>
    <scope>NUCLEOTIDE SEQUENCE [LARGE SCALE GENOMIC DNA]</scope>
    <source>
        <strain evidence="3">cv. E1</strain>
        <tissue evidence="2">Leaf</tissue>
    </source>
</reference>
<organism evidence="2 3">
    <name type="scientific">Gossypium stocksii</name>
    <dbReference type="NCBI Taxonomy" id="47602"/>
    <lineage>
        <taxon>Eukaryota</taxon>
        <taxon>Viridiplantae</taxon>
        <taxon>Streptophyta</taxon>
        <taxon>Embryophyta</taxon>
        <taxon>Tracheophyta</taxon>
        <taxon>Spermatophyta</taxon>
        <taxon>Magnoliopsida</taxon>
        <taxon>eudicotyledons</taxon>
        <taxon>Gunneridae</taxon>
        <taxon>Pentapetalae</taxon>
        <taxon>rosids</taxon>
        <taxon>malvids</taxon>
        <taxon>Malvales</taxon>
        <taxon>Malvaceae</taxon>
        <taxon>Malvoideae</taxon>
        <taxon>Gossypium</taxon>
    </lineage>
</organism>
<dbReference type="InterPro" id="IPR043502">
    <property type="entry name" value="DNA/RNA_pol_sf"/>
</dbReference>
<comment type="caution">
    <text evidence="2">The sequence shown here is derived from an EMBL/GenBank/DDBJ whole genome shotgun (WGS) entry which is preliminary data.</text>
</comment>
<gene>
    <name evidence="2" type="ORF">J1N35_008258</name>
</gene>
<dbReference type="PANTHER" id="PTHR33116">
    <property type="entry name" value="REVERSE TRANSCRIPTASE ZINC-BINDING DOMAIN-CONTAINING PROTEIN-RELATED-RELATED"/>
    <property type="match status" value="1"/>
</dbReference>
<name>A0A9D3WAN9_9ROSI</name>
<dbReference type="EMBL" id="JAIQCV010000003">
    <property type="protein sequence ID" value="KAH1114880.1"/>
    <property type="molecule type" value="Genomic_DNA"/>
</dbReference>
<dbReference type="InterPro" id="IPR000477">
    <property type="entry name" value="RT_dom"/>
</dbReference>
<evidence type="ECO:0000313" key="3">
    <source>
        <dbReference type="Proteomes" id="UP000828251"/>
    </source>
</evidence>
<dbReference type="PANTHER" id="PTHR33116:SF80">
    <property type="entry name" value="REVERSE TRANSCRIPTASE ZINC-BINDING DOMAIN-CONTAINING PROTEIN"/>
    <property type="match status" value="1"/>
</dbReference>
<accession>A0A9D3WAN9</accession>
<keyword evidence="3" id="KW-1185">Reference proteome</keyword>
<sequence length="340" mass="39049">MRALEPIFSCIDNNVHANRGNEKTFGLDSFTDFFFKSAWGIVGPDFLEVVQYFFAFFTLLATFNATSISLVPKCDNLSYVKDFQPISYCSAVYKCTTKVLVNRMTPFLPALIFNSQSAFVRRRSIIDNTMLAYELIQGYGRRHISPRCTLKVNLQKTFDSLHWGFLLSVLRAQGFPEKFLKWIEVCLTTPQFSVSFNGSLVSELFVAGVPQKELALMTTCTGFKVGKLPMRILDKIQEWSTKYLSYDGRLQLIKTVIFSVQTYWSCQFLMPKSVLKKVYQYCLSFFWKGKVGSGRGARVYWKAICLPKYEWGLGLKNVVEWNQACILQLIRTWLPGEGFL</sequence>
<dbReference type="Proteomes" id="UP000828251">
    <property type="component" value="Unassembled WGS sequence"/>
</dbReference>
<protein>
    <recommendedName>
        <fullName evidence="1">Reverse transcriptase domain-containing protein</fullName>
    </recommendedName>
</protein>